<dbReference type="PANTHER" id="PTHR43308">
    <property type="entry name" value="OUTER MEMBRANE PROTEIN ALPHA-RELATED"/>
    <property type="match status" value="1"/>
</dbReference>
<feature type="chain" id="PRO_5038783744" evidence="3">
    <location>
        <begin position="32"/>
        <end position="463"/>
    </location>
</feature>
<feature type="domain" description="SLH" evidence="4">
    <location>
        <begin position="161"/>
        <end position="224"/>
    </location>
</feature>
<accession>C8W0W9</accession>
<keyword evidence="6" id="KW-1185">Reference proteome</keyword>
<gene>
    <name evidence="5" type="ordered locus">Dtox_0618</name>
</gene>
<dbReference type="OrthoDB" id="2065578at2"/>
<dbReference type="InterPro" id="IPR051465">
    <property type="entry name" value="Cell_Envelope_Struct_Comp"/>
</dbReference>
<dbReference type="eggNOG" id="COG1520">
    <property type="taxonomic scope" value="Bacteria"/>
</dbReference>
<evidence type="ECO:0000259" key="4">
    <source>
        <dbReference type="PROSITE" id="PS51272"/>
    </source>
</evidence>
<dbReference type="RefSeq" id="WP_015756257.1">
    <property type="nucleotide sequence ID" value="NC_013216.1"/>
</dbReference>
<evidence type="ECO:0000256" key="2">
    <source>
        <dbReference type="SAM" id="Coils"/>
    </source>
</evidence>
<dbReference type="PANTHER" id="PTHR43308:SF5">
    <property type="entry name" value="S-LAYER PROTEIN _ PEPTIDOGLYCAN ENDO-BETA-N-ACETYLGLUCOSAMINIDASE"/>
    <property type="match status" value="1"/>
</dbReference>
<feature type="coiled-coil region" evidence="2">
    <location>
        <begin position="231"/>
        <end position="258"/>
    </location>
</feature>
<dbReference type="Proteomes" id="UP000002217">
    <property type="component" value="Chromosome"/>
</dbReference>
<name>C8W0W9_DESAS</name>
<feature type="signal peptide" evidence="3">
    <location>
        <begin position="1"/>
        <end position="31"/>
    </location>
</feature>
<dbReference type="HOGENOM" id="CLU_494122_0_0_9"/>
<sequence>MFNLFNRLNKCFTVLISVLISVLILPQACTAAAKQKPATLLDIETHWARQQVEKIYALGLVSGYPDYTFRPDQQVNCLEAITMILNSCGYKEQIAKVKQVKNAPPSEYPVPWGQNYLDFALEKRFIPQGIMEIFQYDRPINRAETAAILTRVFGLTTQGNPHQFIDTNSIPETYLAAVQTVYREKIMLCYPDGSFQPLKPILRSELAATLSQAYDQGWINIEPKYKINGWISRVSEDKKDLKIEISSLKESITAAANTDCPCYFQGERFSIKKAVNYRINGILDTNKKIAYLELLEKRNFDQIKNSTYASFINLAEGEPVIMSVKDMLNNGATFPVAWDATIIDEKSKNKNPAAINIFKQLKPDQFIKIGLTENKTIKSITILDIKTTSGKVESIGRSLSLEHKTSSGSTGIKYKPFSFLYWDNARVVDKDGNNTSVKKGDSVNIYYIGEPLYENILEIKVTK</sequence>
<keyword evidence="1" id="KW-0677">Repeat</keyword>
<reference evidence="5 6" key="1">
    <citation type="journal article" date="2009" name="Stand. Genomic Sci.">
        <title>Complete genome sequence of Desulfotomaculum acetoxidans type strain (5575).</title>
        <authorList>
            <person name="Spring S."/>
            <person name="Lapidus A."/>
            <person name="Schroder M."/>
            <person name="Gleim D."/>
            <person name="Sims D."/>
            <person name="Meincke L."/>
            <person name="Glavina Del Rio T."/>
            <person name="Tice H."/>
            <person name="Copeland A."/>
            <person name="Cheng J.F."/>
            <person name="Lucas S."/>
            <person name="Chen F."/>
            <person name="Nolan M."/>
            <person name="Bruce D."/>
            <person name="Goodwin L."/>
            <person name="Pitluck S."/>
            <person name="Ivanova N."/>
            <person name="Mavromatis K."/>
            <person name="Mikhailova N."/>
            <person name="Pati A."/>
            <person name="Chen A."/>
            <person name="Palaniappan K."/>
            <person name="Land M."/>
            <person name="Hauser L."/>
            <person name="Chang Y.J."/>
            <person name="Jeffries C.D."/>
            <person name="Chain P."/>
            <person name="Saunders E."/>
            <person name="Brettin T."/>
            <person name="Detter J.C."/>
            <person name="Goker M."/>
            <person name="Bristow J."/>
            <person name="Eisen J.A."/>
            <person name="Markowitz V."/>
            <person name="Hugenholtz P."/>
            <person name="Kyrpides N.C."/>
            <person name="Klenk H.P."/>
            <person name="Han C."/>
        </authorList>
    </citation>
    <scope>NUCLEOTIDE SEQUENCE [LARGE SCALE GENOMIC DNA]</scope>
    <source>
        <strain evidence="6">ATCC 49208 / DSM 771 / VKM B-1644</strain>
    </source>
</reference>
<dbReference type="KEGG" id="dae:Dtox_0618"/>
<dbReference type="STRING" id="485916.Dtox_0618"/>
<evidence type="ECO:0000256" key="1">
    <source>
        <dbReference type="ARBA" id="ARBA00022737"/>
    </source>
</evidence>
<dbReference type="AlphaFoldDB" id="C8W0W9"/>
<evidence type="ECO:0000313" key="5">
    <source>
        <dbReference type="EMBL" id="ACV61538.1"/>
    </source>
</evidence>
<dbReference type="PROSITE" id="PS51272">
    <property type="entry name" value="SLH"/>
    <property type="match status" value="2"/>
</dbReference>
<dbReference type="Pfam" id="PF00395">
    <property type="entry name" value="SLH"/>
    <property type="match status" value="2"/>
</dbReference>
<dbReference type="EMBL" id="CP001720">
    <property type="protein sequence ID" value="ACV61538.1"/>
    <property type="molecule type" value="Genomic_DNA"/>
</dbReference>
<feature type="domain" description="SLH" evidence="4">
    <location>
        <begin position="35"/>
        <end position="98"/>
    </location>
</feature>
<proteinExistence type="predicted"/>
<keyword evidence="3" id="KW-0732">Signal</keyword>
<protein>
    <submittedName>
        <fullName evidence="5">S-layer domain protein</fullName>
    </submittedName>
</protein>
<dbReference type="InterPro" id="IPR001119">
    <property type="entry name" value="SLH_dom"/>
</dbReference>
<evidence type="ECO:0000313" key="6">
    <source>
        <dbReference type="Proteomes" id="UP000002217"/>
    </source>
</evidence>
<keyword evidence="2" id="KW-0175">Coiled coil</keyword>
<evidence type="ECO:0000256" key="3">
    <source>
        <dbReference type="SAM" id="SignalP"/>
    </source>
</evidence>
<organism evidence="5 6">
    <name type="scientific">Desulfofarcimen acetoxidans (strain ATCC 49208 / DSM 771 / KCTC 5769 / VKM B-1644 / 5575)</name>
    <name type="common">Desulfotomaculum acetoxidans</name>
    <dbReference type="NCBI Taxonomy" id="485916"/>
    <lineage>
        <taxon>Bacteria</taxon>
        <taxon>Bacillati</taxon>
        <taxon>Bacillota</taxon>
        <taxon>Clostridia</taxon>
        <taxon>Eubacteriales</taxon>
        <taxon>Peptococcaceae</taxon>
        <taxon>Desulfofarcimen</taxon>
    </lineage>
</organism>